<accession>A0A078JJR6</accession>
<dbReference type="AlphaFoldDB" id="A0A078JJR6"/>
<dbReference type="Gramene" id="CDY66056">
    <property type="protein sequence ID" value="CDY66056"/>
    <property type="gene ID" value="GSBRNA2T00051247001"/>
</dbReference>
<evidence type="ECO:0000313" key="1">
    <source>
        <dbReference type="EMBL" id="CDY66056.1"/>
    </source>
</evidence>
<keyword evidence="2" id="KW-1185">Reference proteome</keyword>
<reference evidence="1 2" key="1">
    <citation type="journal article" date="2014" name="Science">
        <title>Plant genetics. Early allopolyploid evolution in the post-Neolithic Brassica napus oilseed genome.</title>
        <authorList>
            <person name="Chalhoub B."/>
            <person name="Denoeud F."/>
            <person name="Liu S."/>
            <person name="Parkin I.A."/>
            <person name="Tang H."/>
            <person name="Wang X."/>
            <person name="Chiquet J."/>
            <person name="Belcram H."/>
            <person name="Tong C."/>
            <person name="Samans B."/>
            <person name="Correa M."/>
            <person name="Da Silva C."/>
            <person name="Just J."/>
            <person name="Falentin C."/>
            <person name="Koh C.S."/>
            <person name="Le Clainche I."/>
            <person name="Bernard M."/>
            <person name="Bento P."/>
            <person name="Noel B."/>
            <person name="Labadie K."/>
            <person name="Alberti A."/>
            <person name="Charles M."/>
            <person name="Arnaud D."/>
            <person name="Guo H."/>
            <person name="Daviaud C."/>
            <person name="Alamery S."/>
            <person name="Jabbari K."/>
            <person name="Zhao M."/>
            <person name="Edger P.P."/>
            <person name="Chelaifa H."/>
            <person name="Tack D."/>
            <person name="Lassalle G."/>
            <person name="Mestiri I."/>
            <person name="Schnel N."/>
            <person name="Le Paslier M.C."/>
            <person name="Fan G."/>
            <person name="Renault V."/>
            <person name="Bayer P.E."/>
            <person name="Golicz A.A."/>
            <person name="Manoli S."/>
            <person name="Lee T.H."/>
            <person name="Thi V.H."/>
            <person name="Chalabi S."/>
            <person name="Hu Q."/>
            <person name="Fan C."/>
            <person name="Tollenaere R."/>
            <person name="Lu Y."/>
            <person name="Battail C."/>
            <person name="Shen J."/>
            <person name="Sidebottom C.H."/>
            <person name="Wang X."/>
            <person name="Canaguier A."/>
            <person name="Chauveau A."/>
            <person name="Berard A."/>
            <person name="Deniot G."/>
            <person name="Guan M."/>
            <person name="Liu Z."/>
            <person name="Sun F."/>
            <person name="Lim Y.P."/>
            <person name="Lyons E."/>
            <person name="Town C.D."/>
            <person name="Bancroft I."/>
            <person name="Wang X."/>
            <person name="Meng J."/>
            <person name="Ma J."/>
            <person name="Pires J.C."/>
            <person name="King G.J."/>
            <person name="Brunel D."/>
            <person name="Delourme R."/>
            <person name="Renard M."/>
            <person name="Aury J.M."/>
            <person name="Adams K.L."/>
            <person name="Batley J."/>
            <person name="Snowdon R.J."/>
            <person name="Tost J."/>
            <person name="Edwards D."/>
            <person name="Zhou Y."/>
            <person name="Hua W."/>
            <person name="Sharpe A.G."/>
            <person name="Paterson A.H."/>
            <person name="Guan C."/>
            <person name="Wincker P."/>
        </authorList>
    </citation>
    <scope>NUCLEOTIDE SEQUENCE [LARGE SCALE GENOMIC DNA]</scope>
    <source>
        <strain evidence="2">cv. Darmor-bzh</strain>
    </source>
</reference>
<sequence length="33" mass="3549">MAEVVVSAMVEGVVSFGVEKLSDCRECMSMLLV</sequence>
<gene>
    <name evidence="1" type="primary">BnaA06g39640D</name>
    <name evidence="1" type="ORF">GSBRNA2T00051247001</name>
</gene>
<dbReference type="Proteomes" id="UP000028999">
    <property type="component" value="Unassembled WGS sequence"/>
</dbReference>
<proteinExistence type="predicted"/>
<protein>
    <submittedName>
        <fullName evidence="1">BnaA06g39640D protein</fullName>
    </submittedName>
</protein>
<dbReference type="PaxDb" id="3708-A0A078JJR6"/>
<dbReference type="EMBL" id="LK035060">
    <property type="protein sequence ID" value="CDY66056.1"/>
    <property type="molecule type" value="Genomic_DNA"/>
</dbReference>
<organism evidence="1 2">
    <name type="scientific">Brassica napus</name>
    <name type="common">Rape</name>
    <dbReference type="NCBI Taxonomy" id="3708"/>
    <lineage>
        <taxon>Eukaryota</taxon>
        <taxon>Viridiplantae</taxon>
        <taxon>Streptophyta</taxon>
        <taxon>Embryophyta</taxon>
        <taxon>Tracheophyta</taxon>
        <taxon>Spermatophyta</taxon>
        <taxon>Magnoliopsida</taxon>
        <taxon>eudicotyledons</taxon>
        <taxon>Gunneridae</taxon>
        <taxon>Pentapetalae</taxon>
        <taxon>rosids</taxon>
        <taxon>malvids</taxon>
        <taxon>Brassicales</taxon>
        <taxon>Brassicaceae</taxon>
        <taxon>Brassiceae</taxon>
        <taxon>Brassica</taxon>
    </lineage>
</organism>
<name>A0A078JJR6_BRANA</name>
<evidence type="ECO:0000313" key="2">
    <source>
        <dbReference type="Proteomes" id="UP000028999"/>
    </source>
</evidence>